<dbReference type="InterPro" id="IPR052734">
    <property type="entry name" value="Nod_factor_acetyltransferase"/>
</dbReference>
<feature type="transmembrane region" description="Helical" evidence="1">
    <location>
        <begin position="121"/>
        <end position="144"/>
    </location>
</feature>
<feature type="transmembrane region" description="Helical" evidence="1">
    <location>
        <begin position="316"/>
        <end position="338"/>
    </location>
</feature>
<sequence length="350" mass="39842">MKKRIEWIDLVRAVGMLLIVVGHSLGQYTGTYLGKVIFAVHVPLFFVVSGYLYKQQATKVVVKKGFFNLLLPYMATSILLYIAYFNWHIFPHGFSQLTLSNRQFLLEVAAGLGTSTNYGHLFVPSIGAIWFLLAMFTADIIFNFIVKVQRQVKMRYLDVLLTLICCVIGFWTAKYISLPWAFNATLISQPFYLFGKYLRQNDLLEQGKAAWMFLGILLWLFSAYKGFFFINIGYAANPLWAMLGAMGGSYALMYLAMVVTRSGFKVKWLNLYGAFSIIALCFHLIDIKAITLSSVIFNNLNAHYGPVLATVGMSTYRILLTFAALLVVPKVPFIRSFYLHRKYPFKKIIS</sequence>
<feature type="transmembrane region" description="Helical" evidence="1">
    <location>
        <begin position="210"/>
        <end position="234"/>
    </location>
</feature>
<gene>
    <name evidence="3" type="ORF">SAMN05216431_10127</name>
</gene>
<dbReference type="InterPro" id="IPR002656">
    <property type="entry name" value="Acyl_transf_3_dom"/>
</dbReference>
<proteinExistence type="predicted"/>
<keyword evidence="1" id="KW-0472">Membrane</keyword>
<dbReference type="Proteomes" id="UP000182089">
    <property type="component" value="Unassembled WGS sequence"/>
</dbReference>
<organism evidence="3 4">
    <name type="scientific">Ligilactobacillus ruminis</name>
    <dbReference type="NCBI Taxonomy" id="1623"/>
    <lineage>
        <taxon>Bacteria</taxon>
        <taxon>Bacillati</taxon>
        <taxon>Bacillota</taxon>
        <taxon>Bacilli</taxon>
        <taxon>Lactobacillales</taxon>
        <taxon>Lactobacillaceae</taxon>
        <taxon>Ligilactobacillus</taxon>
    </lineage>
</organism>
<dbReference type="PANTHER" id="PTHR37312">
    <property type="entry name" value="MEMBRANE-BOUND ACYLTRANSFERASE YKRP-RELATED"/>
    <property type="match status" value="1"/>
</dbReference>
<evidence type="ECO:0000256" key="1">
    <source>
        <dbReference type="SAM" id="Phobius"/>
    </source>
</evidence>
<feature type="transmembrane region" description="Helical" evidence="1">
    <location>
        <begin position="156"/>
        <end position="173"/>
    </location>
</feature>
<comment type="caution">
    <text evidence="3">The sequence shown here is derived from an EMBL/GenBank/DDBJ whole genome shotgun (WGS) entry which is preliminary data.</text>
</comment>
<feature type="transmembrane region" description="Helical" evidence="1">
    <location>
        <begin position="271"/>
        <end position="296"/>
    </location>
</feature>
<evidence type="ECO:0000259" key="2">
    <source>
        <dbReference type="Pfam" id="PF01757"/>
    </source>
</evidence>
<accession>A0ABY1A8U1</accession>
<feature type="transmembrane region" description="Helical" evidence="1">
    <location>
        <begin position="32"/>
        <end position="53"/>
    </location>
</feature>
<keyword evidence="1" id="KW-1133">Transmembrane helix</keyword>
<feature type="transmembrane region" description="Helical" evidence="1">
    <location>
        <begin position="65"/>
        <end position="87"/>
    </location>
</feature>
<dbReference type="PANTHER" id="PTHR37312:SF1">
    <property type="entry name" value="MEMBRANE-BOUND ACYLTRANSFERASE YKRP-RELATED"/>
    <property type="match status" value="1"/>
</dbReference>
<feature type="transmembrane region" description="Helical" evidence="1">
    <location>
        <begin position="240"/>
        <end position="259"/>
    </location>
</feature>
<dbReference type="Pfam" id="PF01757">
    <property type="entry name" value="Acyl_transf_3"/>
    <property type="match status" value="1"/>
</dbReference>
<dbReference type="EMBL" id="FOCC01000001">
    <property type="protein sequence ID" value="SEM30666.1"/>
    <property type="molecule type" value="Genomic_DNA"/>
</dbReference>
<feature type="domain" description="Acyltransferase 3" evidence="2">
    <location>
        <begin position="6"/>
        <end position="323"/>
    </location>
</feature>
<reference evidence="3 4" key="1">
    <citation type="submission" date="2016-10" db="EMBL/GenBank/DDBJ databases">
        <authorList>
            <person name="Varghese N."/>
            <person name="Submissions S."/>
        </authorList>
    </citation>
    <scope>NUCLEOTIDE SEQUENCE [LARGE SCALE GENOMIC DNA]</scope>
    <source>
        <strain evidence="3 4">WC1T17</strain>
    </source>
</reference>
<keyword evidence="1" id="KW-0812">Transmembrane</keyword>
<protein>
    <recommendedName>
        <fullName evidence="2">Acyltransferase 3 domain-containing protein</fullName>
    </recommendedName>
</protein>
<evidence type="ECO:0000313" key="3">
    <source>
        <dbReference type="EMBL" id="SEM30666.1"/>
    </source>
</evidence>
<name>A0ABY1A8U1_9LACO</name>
<feature type="transmembrane region" description="Helical" evidence="1">
    <location>
        <begin position="7"/>
        <end position="26"/>
    </location>
</feature>
<evidence type="ECO:0000313" key="4">
    <source>
        <dbReference type="Proteomes" id="UP000182089"/>
    </source>
</evidence>